<proteinExistence type="predicted"/>
<dbReference type="GeneID" id="97141878"/>
<dbReference type="EMBL" id="CP080764">
    <property type="protein sequence ID" value="QYY41450.1"/>
    <property type="molecule type" value="Genomic_DNA"/>
</dbReference>
<accession>A0ABX8Y7R6</accession>
<organism evidence="1 2">
    <name type="scientific">Aneurinibacillus thermoaerophilus</name>
    <dbReference type="NCBI Taxonomy" id="143495"/>
    <lineage>
        <taxon>Bacteria</taxon>
        <taxon>Bacillati</taxon>
        <taxon>Bacillota</taxon>
        <taxon>Bacilli</taxon>
        <taxon>Bacillales</taxon>
        <taxon>Paenibacillaceae</taxon>
        <taxon>Aneurinibacillus group</taxon>
        <taxon>Aneurinibacillus</taxon>
    </lineage>
</organism>
<evidence type="ECO:0000313" key="2">
    <source>
        <dbReference type="Proteomes" id="UP000826616"/>
    </source>
</evidence>
<gene>
    <name evidence="1" type="ORF">K3F53_10900</name>
</gene>
<sequence>MEIIVKDYIVYEVIQGIEFYKCPFLKFKCNVTHLNAKVGTEYILHFELIDYEGNLVDINNINQEVVLSICQTDCIFSAEYNMDSNTIDVTMSFPDEGQYLIDFKSGNELPVMAHILSVEVTP</sequence>
<dbReference type="Proteomes" id="UP000826616">
    <property type="component" value="Chromosome"/>
</dbReference>
<reference evidence="1 2" key="1">
    <citation type="submission" date="2021-08" db="EMBL/GenBank/DDBJ databases">
        <title>Complete genome sequence of the strain Aneurinibacillus thermoaerophilus CCM 8960.</title>
        <authorList>
            <person name="Musilova J."/>
            <person name="Kourilova X."/>
            <person name="Pernicova I."/>
            <person name="Bezdicek M."/>
            <person name="Lengerova M."/>
            <person name="Obruca S."/>
            <person name="Sedlar K."/>
        </authorList>
    </citation>
    <scope>NUCLEOTIDE SEQUENCE [LARGE SCALE GENOMIC DNA]</scope>
    <source>
        <strain evidence="1 2">CCM 8960</strain>
    </source>
</reference>
<name>A0ABX8Y7R6_ANETH</name>
<dbReference type="RefSeq" id="WP_220558954.1">
    <property type="nucleotide sequence ID" value="NZ_CP080764.1"/>
</dbReference>
<evidence type="ECO:0000313" key="1">
    <source>
        <dbReference type="EMBL" id="QYY41450.1"/>
    </source>
</evidence>
<keyword evidence="2" id="KW-1185">Reference proteome</keyword>
<protein>
    <submittedName>
        <fullName evidence="1">Uncharacterized protein</fullName>
    </submittedName>
</protein>